<organism evidence="2 3">
    <name type="scientific">Sphingomonas xanthus</name>
    <dbReference type="NCBI Taxonomy" id="2594473"/>
    <lineage>
        <taxon>Bacteria</taxon>
        <taxon>Pseudomonadati</taxon>
        <taxon>Pseudomonadota</taxon>
        <taxon>Alphaproteobacteria</taxon>
        <taxon>Sphingomonadales</taxon>
        <taxon>Sphingomonadaceae</taxon>
        <taxon>Sphingomonas</taxon>
    </lineage>
</organism>
<evidence type="ECO:0000313" key="3">
    <source>
        <dbReference type="Proteomes" id="UP000321857"/>
    </source>
</evidence>
<name>A0A516IQQ4_9SPHN</name>
<dbReference type="KEGG" id="sxa:FMM02_04215"/>
<gene>
    <name evidence="2" type="ORF">FMM02_04215</name>
</gene>
<keyword evidence="1" id="KW-0732">Signal</keyword>
<dbReference type="Proteomes" id="UP000321857">
    <property type="component" value="Chromosome"/>
</dbReference>
<reference evidence="2 3" key="1">
    <citation type="submission" date="2019-07" db="EMBL/GenBank/DDBJ databases">
        <title>Sphingomonas AE3 Genome sequencing and assembly.</title>
        <authorList>
            <person name="Kim H."/>
        </authorList>
    </citation>
    <scope>NUCLEOTIDE SEQUENCE [LARGE SCALE GENOMIC DNA]</scope>
    <source>
        <strain evidence="2 3">AE3</strain>
    </source>
</reference>
<evidence type="ECO:0000313" key="2">
    <source>
        <dbReference type="EMBL" id="QDP19235.1"/>
    </source>
</evidence>
<dbReference type="RefSeq" id="WP_147493689.1">
    <property type="nucleotide sequence ID" value="NZ_CP041659.1"/>
</dbReference>
<feature type="signal peptide" evidence="1">
    <location>
        <begin position="1"/>
        <end position="19"/>
    </location>
</feature>
<evidence type="ECO:0000256" key="1">
    <source>
        <dbReference type="SAM" id="SignalP"/>
    </source>
</evidence>
<dbReference type="OrthoDB" id="7578311at2"/>
<proteinExistence type="predicted"/>
<protein>
    <submittedName>
        <fullName evidence="2">Uncharacterized protein</fullName>
    </submittedName>
</protein>
<sequence length="141" mass="14626">MRAALFALFLLIAPAPVVAAPAQSLPMPRELSDPAMADRLGRMMGGITRALMDLPVGEIEAAAEGREPTPGDRARRVRDRVGGPGAEQAVAAQAAASGRAIQAVGRTLVASLPTILQALGGVEAEVERAVANIPDPTYPRR</sequence>
<feature type="chain" id="PRO_5022178339" evidence="1">
    <location>
        <begin position="20"/>
        <end position="141"/>
    </location>
</feature>
<dbReference type="AlphaFoldDB" id="A0A516IQQ4"/>
<dbReference type="EMBL" id="CP041659">
    <property type="protein sequence ID" value="QDP19235.1"/>
    <property type="molecule type" value="Genomic_DNA"/>
</dbReference>
<keyword evidence="3" id="KW-1185">Reference proteome</keyword>
<accession>A0A516IQQ4</accession>